<evidence type="ECO:0000313" key="2">
    <source>
        <dbReference type="Proteomes" id="UP000030661"/>
    </source>
</evidence>
<keyword evidence="2" id="KW-1185">Reference proteome</keyword>
<dbReference type="AlphaFoldDB" id="A0A0S6W5U7"/>
<dbReference type="Proteomes" id="UP000030661">
    <property type="component" value="Unassembled WGS sequence"/>
</dbReference>
<sequence>MSRIGRYPANLPNILVVLKRETHRKRVRMAIQRKRHRSLFKNFMIHRSRFPTEAFSHIFMFNWFSRVQMLRSMPSSCLSLGFEKGCSTKCRNNPSASASSSNHNVRSRQLDDICHNNPTHLLKRHPCERAHRLNH</sequence>
<name>A0A0S6W5U7_VECG1</name>
<organism evidence="1">
    <name type="scientific">Vecturithrix granuli</name>
    <dbReference type="NCBI Taxonomy" id="1499967"/>
    <lineage>
        <taxon>Bacteria</taxon>
        <taxon>Candidatus Moduliflexota</taxon>
        <taxon>Candidatus Vecturitrichia</taxon>
        <taxon>Candidatus Vecturitrichales</taxon>
        <taxon>Candidatus Vecturitrichaceae</taxon>
        <taxon>Candidatus Vecturithrix</taxon>
    </lineage>
</organism>
<dbReference type="EMBL" id="DF820463">
    <property type="protein sequence ID" value="GAK54967.1"/>
    <property type="molecule type" value="Genomic_DNA"/>
</dbReference>
<proteinExistence type="predicted"/>
<accession>A0A0S6W5U7</accession>
<reference evidence="1" key="1">
    <citation type="journal article" date="2015" name="PeerJ">
        <title>First genomic representation of candidate bacterial phylum KSB3 points to enhanced environmental sensing as a trigger of wastewater bulking.</title>
        <authorList>
            <person name="Sekiguchi Y."/>
            <person name="Ohashi A."/>
            <person name="Parks D.H."/>
            <person name="Yamauchi T."/>
            <person name="Tyson G.W."/>
            <person name="Hugenholtz P."/>
        </authorList>
    </citation>
    <scope>NUCLEOTIDE SEQUENCE [LARGE SCALE GENOMIC DNA]</scope>
</reference>
<gene>
    <name evidence="1" type="ORF">U27_01798</name>
</gene>
<dbReference type="HOGENOM" id="CLU_1881649_0_0_0"/>
<protein>
    <submittedName>
        <fullName evidence="1">Uncharacterized protein</fullName>
    </submittedName>
</protein>
<evidence type="ECO:0000313" key="1">
    <source>
        <dbReference type="EMBL" id="GAK54967.1"/>
    </source>
</evidence>